<dbReference type="PANTHER" id="PTHR21310">
    <property type="entry name" value="AMINOGLYCOSIDE PHOSPHOTRANSFERASE-RELATED-RELATED"/>
    <property type="match status" value="1"/>
</dbReference>
<accession>A0ABW9XT55</accession>
<evidence type="ECO:0000313" key="2">
    <source>
        <dbReference type="EMBL" id="NBD25819.1"/>
    </source>
</evidence>
<dbReference type="InterPro" id="IPR002575">
    <property type="entry name" value="Aminoglycoside_PTrfase"/>
</dbReference>
<evidence type="ECO:0000313" key="3">
    <source>
        <dbReference type="Proteomes" id="UP000665561"/>
    </source>
</evidence>
<proteinExistence type="predicted"/>
<dbReference type="Proteomes" id="UP000665561">
    <property type="component" value="Unassembled WGS sequence"/>
</dbReference>
<comment type="caution">
    <text evidence="2">The sequence shown here is derived from an EMBL/GenBank/DDBJ whole genome shotgun (WGS) entry which is preliminary data.</text>
</comment>
<dbReference type="SUPFAM" id="SSF56112">
    <property type="entry name" value="Protein kinase-like (PK-like)"/>
    <property type="match status" value="1"/>
</dbReference>
<reference evidence="2 3" key="1">
    <citation type="submission" date="2020-01" db="EMBL/GenBank/DDBJ databases">
        <title>Paenibacillus soybeanensis sp. nov. isolated from the nodules of soybean (Glycine max(L.) Merr).</title>
        <authorList>
            <person name="Wang H."/>
        </authorList>
    </citation>
    <scope>NUCLEOTIDE SEQUENCE [LARGE SCALE GENOMIC DNA]</scope>
    <source>
        <strain evidence="2 3">T1</strain>
    </source>
</reference>
<dbReference type="InterPro" id="IPR051678">
    <property type="entry name" value="AGP_Transferase"/>
</dbReference>
<dbReference type="Gene3D" id="3.90.1200.10">
    <property type="match status" value="1"/>
</dbReference>
<organism evidence="2 3">
    <name type="scientific">Paenibacillus glycinis</name>
    <dbReference type="NCBI Taxonomy" id="2697035"/>
    <lineage>
        <taxon>Bacteria</taxon>
        <taxon>Bacillati</taxon>
        <taxon>Bacillota</taxon>
        <taxon>Bacilli</taxon>
        <taxon>Bacillales</taxon>
        <taxon>Paenibacillaceae</taxon>
        <taxon>Paenibacillus</taxon>
    </lineage>
</organism>
<evidence type="ECO:0000259" key="1">
    <source>
        <dbReference type="Pfam" id="PF01636"/>
    </source>
</evidence>
<dbReference type="Gene3D" id="3.30.200.20">
    <property type="entry name" value="Phosphorylase Kinase, domain 1"/>
    <property type="match status" value="1"/>
</dbReference>
<gene>
    <name evidence="2" type="ORF">GT019_18255</name>
</gene>
<sequence>MINGITREALAWASKAVHAEAQIVSAKQLKGGVSSLVHELRVRAGESERSVVLRLFHDGEWLRNEPDLARHEAESLRMAARSAGVPVPEVIAFDESGADCGMPAVLMSRLEGETVLEPPDFDRWIDGMAKALAALHAVEAGDFPWKHFRYGNASRLDTSAWSRVPVEWQTAAGIVLAPPPPVEPRFIHRDYHPTNILWSGGEVSGIVDWVNGCIGPAGIDVGHCRVNLAELYGVRAAGLFLDAYCRHAGETFTYDPYWDLVSLIDMAYWEPEVYGGWTDLGFTGLDKTTVIARLDAYLLHVLDQYRKRRS</sequence>
<keyword evidence="3" id="KW-1185">Reference proteome</keyword>
<dbReference type="EMBL" id="JAAAMV010000017">
    <property type="protein sequence ID" value="NBD25819.1"/>
    <property type="molecule type" value="Genomic_DNA"/>
</dbReference>
<protein>
    <submittedName>
        <fullName evidence="2">Phosphotransferase</fullName>
    </submittedName>
</protein>
<dbReference type="RefSeq" id="WP_161744628.1">
    <property type="nucleotide sequence ID" value="NZ_JAAAMV010000017.1"/>
</dbReference>
<name>A0ABW9XT55_9BACL</name>
<dbReference type="InterPro" id="IPR011009">
    <property type="entry name" value="Kinase-like_dom_sf"/>
</dbReference>
<feature type="domain" description="Aminoglycoside phosphotransferase" evidence="1">
    <location>
        <begin position="38"/>
        <end position="254"/>
    </location>
</feature>
<dbReference type="Pfam" id="PF01636">
    <property type="entry name" value="APH"/>
    <property type="match status" value="1"/>
</dbReference>